<dbReference type="SUPFAM" id="SSF52833">
    <property type="entry name" value="Thioredoxin-like"/>
    <property type="match status" value="1"/>
</dbReference>
<name>A0ABN1MPL4_9FLAO</name>
<dbReference type="RefSeq" id="WP_343785979.1">
    <property type="nucleotide sequence ID" value="NZ_BAAAFH010000007.1"/>
</dbReference>
<protein>
    <recommendedName>
        <fullName evidence="3">Thioredoxin-like fold domain-containing protein</fullName>
    </recommendedName>
</protein>
<evidence type="ECO:0000313" key="1">
    <source>
        <dbReference type="EMBL" id="GAA0874988.1"/>
    </source>
</evidence>
<comment type="caution">
    <text evidence="1">The sequence shown here is derived from an EMBL/GenBank/DDBJ whole genome shotgun (WGS) entry which is preliminary data.</text>
</comment>
<keyword evidence="2" id="KW-1185">Reference proteome</keyword>
<proteinExistence type="predicted"/>
<accession>A0ABN1MPL4</accession>
<dbReference type="InterPro" id="IPR036249">
    <property type="entry name" value="Thioredoxin-like_sf"/>
</dbReference>
<dbReference type="Gene3D" id="3.40.30.10">
    <property type="entry name" value="Glutaredoxin"/>
    <property type="match status" value="1"/>
</dbReference>
<dbReference type="EMBL" id="BAAAFH010000007">
    <property type="protein sequence ID" value="GAA0874988.1"/>
    <property type="molecule type" value="Genomic_DNA"/>
</dbReference>
<reference evidence="1 2" key="1">
    <citation type="journal article" date="2019" name="Int. J. Syst. Evol. Microbiol.">
        <title>The Global Catalogue of Microorganisms (GCM) 10K type strain sequencing project: providing services to taxonomists for standard genome sequencing and annotation.</title>
        <authorList>
            <consortium name="The Broad Institute Genomics Platform"/>
            <consortium name="The Broad Institute Genome Sequencing Center for Infectious Disease"/>
            <person name="Wu L."/>
            <person name="Ma J."/>
        </authorList>
    </citation>
    <scope>NUCLEOTIDE SEQUENCE [LARGE SCALE GENOMIC DNA]</scope>
    <source>
        <strain evidence="1 2">JCM 16083</strain>
    </source>
</reference>
<sequence>MRKAFFLFLVVLPLLSVAQLIQLKGYAPEYIGKEVTLSKIVDYISYNEEVIARAEVKTDSIFELNFFFSSTEKVRLQVGKNYAFLYLQPGASYEIYFPGSSKYDPVHPEGSEMELLFRSLPKQDINYKILEFDRWLTAFIGENFHTKSMADGQFGQKLDTLKMNMQKYYSKDTSSFFKTTIMFRLAELDEASYYGARSELERFDHYLLHHPVSYDNDAYMDYVNKFFKDFFERTSMEINNRIYLGVLKASPTLLFNALGQDYRMKNLRLREMVMIKGLGELYYNPDYPQTNISRMLDSLSNHALFAHNKIIAKNLKQKLTNLVPGSPSPRFAVVDYAGEEISPSSFPAKYKYIQFILSESVTGKNEVELMKPMYTKYGNYVEFITVLVDEPDAETLQKDPVLSTISWTLAKPKNESDIKEQFNLRTFPHYVLIDPDGFIVGNPAQRPSPDGQYETIDKTFFEIYKVMMKIPD</sequence>
<gene>
    <name evidence="1" type="ORF">GCM10009118_13960</name>
</gene>
<evidence type="ECO:0000313" key="2">
    <source>
        <dbReference type="Proteomes" id="UP001501126"/>
    </source>
</evidence>
<organism evidence="1 2">
    <name type="scientific">Wandonia haliotis</name>
    <dbReference type="NCBI Taxonomy" id="574963"/>
    <lineage>
        <taxon>Bacteria</taxon>
        <taxon>Pseudomonadati</taxon>
        <taxon>Bacteroidota</taxon>
        <taxon>Flavobacteriia</taxon>
        <taxon>Flavobacteriales</taxon>
        <taxon>Crocinitomicaceae</taxon>
        <taxon>Wandonia</taxon>
    </lineage>
</organism>
<evidence type="ECO:0008006" key="3">
    <source>
        <dbReference type="Google" id="ProtNLM"/>
    </source>
</evidence>
<dbReference type="Proteomes" id="UP001501126">
    <property type="component" value="Unassembled WGS sequence"/>
</dbReference>